<sequence length="151" mass="16530">MNKVFLTGHLGRDPEVRTFTDGSMVANLNVATTETWKDQSTGERREKTEWHRVAIFGPLARICQQYLRKGAKVLIEGKLETRKWQDQNGQDRYATEVVLRGRNGTLEMLDRKDPNGAGGQSGGGQAGDYGGQSGGGQSAGQNPPIPDEIPF</sequence>
<dbReference type="Pfam" id="PF00436">
    <property type="entry name" value="SSB"/>
    <property type="match status" value="1"/>
</dbReference>
<dbReference type="PANTHER" id="PTHR10302:SF27">
    <property type="entry name" value="SINGLE-STRANDED DNA-BINDING PROTEIN"/>
    <property type="match status" value="1"/>
</dbReference>
<dbReference type="NCBIfam" id="TIGR00621">
    <property type="entry name" value="ssb"/>
    <property type="match status" value="1"/>
</dbReference>
<gene>
    <name evidence="6" type="primary">ssb</name>
    <name evidence="6" type="ORF">R1T40_18470</name>
</gene>
<evidence type="ECO:0000256" key="3">
    <source>
        <dbReference type="HAMAP-Rule" id="MF_00984"/>
    </source>
</evidence>
<dbReference type="SUPFAM" id="SSF50249">
    <property type="entry name" value="Nucleic acid-binding proteins"/>
    <property type="match status" value="1"/>
</dbReference>
<reference evidence="6 7" key="1">
    <citation type="submission" date="2023-10" db="EMBL/GenBank/DDBJ databases">
        <title>Eight complete genome sequences of bacteria isolated from laboratory stock of Giant Kelp gametophytes.</title>
        <authorList>
            <person name="Tolentino B."/>
            <person name="Nuzhdin S."/>
        </authorList>
    </citation>
    <scope>NUCLEOTIDE SEQUENCE [LARGE SCALE GENOMIC DNA]</scope>
    <source>
        <strain evidence="6 7">LC.270.F.C4</strain>
    </source>
</reference>
<dbReference type="RefSeq" id="WP_317385171.1">
    <property type="nucleotide sequence ID" value="NZ_CP136704.1"/>
</dbReference>
<dbReference type="Gene3D" id="2.40.50.140">
    <property type="entry name" value="Nucleic acid-binding proteins"/>
    <property type="match status" value="1"/>
</dbReference>
<dbReference type="CDD" id="cd04496">
    <property type="entry name" value="SSB_OBF"/>
    <property type="match status" value="1"/>
</dbReference>
<dbReference type="PANTHER" id="PTHR10302">
    <property type="entry name" value="SINGLE-STRANDED DNA-BINDING PROTEIN"/>
    <property type="match status" value="1"/>
</dbReference>
<keyword evidence="7" id="KW-1185">Reference proteome</keyword>
<evidence type="ECO:0000313" key="6">
    <source>
        <dbReference type="EMBL" id="WOI32898.1"/>
    </source>
</evidence>
<protein>
    <recommendedName>
        <fullName evidence="3 4">Single-stranded DNA-binding protein</fullName>
        <shortName evidence="3">SSB</shortName>
    </recommendedName>
</protein>
<keyword evidence="1 3" id="KW-0238">DNA-binding</keyword>
<accession>A0ABZ0HFD8</accession>
<dbReference type="EMBL" id="CP136704">
    <property type="protein sequence ID" value="WOI32898.1"/>
    <property type="molecule type" value="Genomic_DNA"/>
</dbReference>
<evidence type="ECO:0000256" key="5">
    <source>
        <dbReference type="SAM" id="MobiDB-lite"/>
    </source>
</evidence>
<dbReference type="HAMAP" id="MF_00984">
    <property type="entry name" value="SSB"/>
    <property type="match status" value="1"/>
</dbReference>
<dbReference type="InterPro" id="IPR000424">
    <property type="entry name" value="Primosome_PriB/ssb"/>
</dbReference>
<comment type="subunit">
    <text evidence="3">Homotetramer.</text>
</comment>
<dbReference type="Proteomes" id="UP001302666">
    <property type="component" value="Chromosome"/>
</dbReference>
<dbReference type="InterPro" id="IPR011344">
    <property type="entry name" value="ssDNA-bd"/>
</dbReference>
<keyword evidence="2" id="KW-0233">DNA recombination</keyword>
<name>A0ABZ0HFD8_TRISK</name>
<comment type="caution">
    <text evidence="3">Lacks conserved residue(s) required for the propagation of feature annotation.</text>
</comment>
<evidence type="ECO:0000313" key="7">
    <source>
        <dbReference type="Proteomes" id="UP001302666"/>
    </source>
</evidence>
<evidence type="ECO:0000256" key="2">
    <source>
        <dbReference type="ARBA" id="ARBA00023172"/>
    </source>
</evidence>
<dbReference type="InterPro" id="IPR012340">
    <property type="entry name" value="NA-bd_OB-fold"/>
</dbReference>
<proteinExistence type="inferred from homology"/>
<dbReference type="PROSITE" id="PS50935">
    <property type="entry name" value="SSB"/>
    <property type="match status" value="1"/>
</dbReference>
<dbReference type="GO" id="GO:0003677">
    <property type="term" value="F:DNA binding"/>
    <property type="evidence" value="ECO:0007669"/>
    <property type="project" value="UniProtKB-KW"/>
</dbReference>
<feature type="compositionally biased region" description="Gly residues" evidence="5">
    <location>
        <begin position="116"/>
        <end position="138"/>
    </location>
</feature>
<evidence type="ECO:0000256" key="1">
    <source>
        <dbReference type="ARBA" id="ARBA00023125"/>
    </source>
</evidence>
<organism evidence="6 7">
    <name type="scientific">Tritonibacter scottomollicae</name>
    <name type="common">Epibacterium scottomollicae</name>
    <dbReference type="NCBI Taxonomy" id="483013"/>
    <lineage>
        <taxon>Bacteria</taxon>
        <taxon>Pseudomonadati</taxon>
        <taxon>Pseudomonadota</taxon>
        <taxon>Alphaproteobacteria</taxon>
        <taxon>Rhodobacterales</taxon>
        <taxon>Paracoccaceae</taxon>
        <taxon>Tritonibacter</taxon>
    </lineage>
</organism>
<feature type="region of interest" description="Disordered" evidence="5">
    <location>
        <begin position="104"/>
        <end position="151"/>
    </location>
</feature>
<evidence type="ECO:0000256" key="4">
    <source>
        <dbReference type="RuleBase" id="RU000524"/>
    </source>
</evidence>